<organism evidence="1 2">
    <name type="scientific">Choristoneura fumiferana</name>
    <name type="common">Spruce budworm moth</name>
    <name type="synonym">Archips fumiferana</name>
    <dbReference type="NCBI Taxonomy" id="7141"/>
    <lineage>
        <taxon>Eukaryota</taxon>
        <taxon>Metazoa</taxon>
        <taxon>Ecdysozoa</taxon>
        <taxon>Arthropoda</taxon>
        <taxon>Hexapoda</taxon>
        <taxon>Insecta</taxon>
        <taxon>Pterygota</taxon>
        <taxon>Neoptera</taxon>
        <taxon>Endopterygota</taxon>
        <taxon>Lepidoptera</taxon>
        <taxon>Glossata</taxon>
        <taxon>Ditrysia</taxon>
        <taxon>Tortricoidea</taxon>
        <taxon>Tortricidae</taxon>
        <taxon>Tortricinae</taxon>
        <taxon>Choristoneura</taxon>
    </lineage>
</organism>
<proteinExistence type="predicted"/>
<sequence length="155" mass="16608">MQQQMRRGRRLRGQWVVPLPAARAAHAPADTPAQPNLPVALFPADSCAKAGWEVYSLELCDHGVTIAVVQGGGGAARGPRPSGSSTSESLGRSGAQSDPDINSRLQPNLNTFWILYESKLFIKSTVLRCHDGVDGSKNAAKTNVSSRETNKNINE</sequence>
<accession>A0ACC0JWA2</accession>
<keyword evidence="2" id="KW-1185">Reference proteome</keyword>
<protein>
    <submittedName>
        <fullName evidence="1">Uncharacterized protein</fullName>
    </submittedName>
</protein>
<evidence type="ECO:0000313" key="2">
    <source>
        <dbReference type="Proteomes" id="UP001064048"/>
    </source>
</evidence>
<dbReference type="Proteomes" id="UP001064048">
    <property type="component" value="Chromosome 3"/>
</dbReference>
<name>A0ACC0JWA2_CHOFU</name>
<comment type="caution">
    <text evidence="1">The sequence shown here is derived from an EMBL/GenBank/DDBJ whole genome shotgun (WGS) entry which is preliminary data.</text>
</comment>
<evidence type="ECO:0000313" key="1">
    <source>
        <dbReference type="EMBL" id="KAI8428353.1"/>
    </source>
</evidence>
<gene>
    <name evidence="1" type="ORF">MSG28_002538</name>
</gene>
<reference evidence="1 2" key="1">
    <citation type="journal article" date="2022" name="Genome Biol. Evol.">
        <title>The Spruce Budworm Genome: Reconstructing the Evolutionary History of Antifreeze Proteins.</title>
        <authorList>
            <person name="Beliveau C."/>
            <person name="Gagne P."/>
            <person name="Picq S."/>
            <person name="Vernygora O."/>
            <person name="Keeling C.I."/>
            <person name="Pinkney K."/>
            <person name="Doucet D."/>
            <person name="Wen F."/>
            <person name="Johnston J.S."/>
            <person name="Maaroufi H."/>
            <person name="Boyle B."/>
            <person name="Laroche J."/>
            <person name="Dewar K."/>
            <person name="Juretic N."/>
            <person name="Blackburn G."/>
            <person name="Nisole A."/>
            <person name="Brunet B."/>
            <person name="Brandao M."/>
            <person name="Lumley L."/>
            <person name="Duan J."/>
            <person name="Quan G."/>
            <person name="Lucarotti C.J."/>
            <person name="Roe A.D."/>
            <person name="Sperling F.A.H."/>
            <person name="Levesque R.C."/>
            <person name="Cusson M."/>
        </authorList>
    </citation>
    <scope>NUCLEOTIDE SEQUENCE [LARGE SCALE GENOMIC DNA]</scope>
    <source>
        <strain evidence="1">Glfc:IPQL:Cfum</strain>
    </source>
</reference>
<dbReference type="EMBL" id="CM046103">
    <property type="protein sequence ID" value="KAI8428353.1"/>
    <property type="molecule type" value="Genomic_DNA"/>
</dbReference>